<reference evidence="1 2" key="1">
    <citation type="submission" date="2017-09" db="EMBL/GenBank/DDBJ databases">
        <title>Depth-based differentiation of microbial function through sediment-hosted aquifers and enrichment of novel symbionts in the deep terrestrial subsurface.</title>
        <authorList>
            <person name="Probst A.J."/>
            <person name="Ladd B."/>
            <person name="Jarett J.K."/>
            <person name="Geller-Mcgrath D.E."/>
            <person name="Sieber C.M."/>
            <person name="Emerson J.B."/>
            <person name="Anantharaman K."/>
            <person name="Thomas B.C."/>
            <person name="Malmstrom R."/>
            <person name="Stieglmeier M."/>
            <person name="Klingl A."/>
            <person name="Woyke T."/>
            <person name="Ryan C.M."/>
            <person name="Banfield J.F."/>
        </authorList>
    </citation>
    <scope>NUCLEOTIDE SEQUENCE [LARGE SCALE GENOMIC DNA]</scope>
    <source>
        <strain evidence="1">CG07_land_8_20_14_0_80_42_15</strain>
    </source>
</reference>
<comment type="caution">
    <text evidence="1">The sequence shown here is derived from an EMBL/GenBank/DDBJ whole genome shotgun (WGS) entry which is preliminary data.</text>
</comment>
<evidence type="ECO:0000313" key="1">
    <source>
        <dbReference type="EMBL" id="PIU41224.1"/>
    </source>
</evidence>
<protein>
    <recommendedName>
        <fullName evidence="3">Nucleotidyl transferase AbiEii/AbiGii toxin family protein</fullName>
    </recommendedName>
</protein>
<dbReference type="InterPro" id="IPR014942">
    <property type="entry name" value="AbiEii"/>
</dbReference>
<dbReference type="AlphaFoldDB" id="A0A2J0KV64"/>
<dbReference type="Proteomes" id="UP000230052">
    <property type="component" value="Unassembled WGS sequence"/>
</dbReference>
<dbReference type="Gene3D" id="3.10.450.620">
    <property type="entry name" value="JHP933, nucleotidyltransferase-like core domain"/>
    <property type="match status" value="1"/>
</dbReference>
<dbReference type="EMBL" id="PEWV01000066">
    <property type="protein sequence ID" value="PIU41224.1"/>
    <property type="molecule type" value="Genomic_DNA"/>
</dbReference>
<dbReference type="Pfam" id="PF08843">
    <property type="entry name" value="AbiEii"/>
    <property type="match status" value="1"/>
</dbReference>
<name>A0A2J0KV64_9BACT</name>
<accession>A0A2J0KV64</accession>
<sequence>MKDHCLALVAAKSGYNEKLNAMREYLQAYILSFMYEGGVFRHTAFVGGTALRFLHGLPRFSEDLDFSKVGKDKINFGALMSKVMRELELAGYSAAASVKEDETVNSAFIKFEALMHEAGISPLKSQKFSVKIEIDTNPPQGAVLEELLVNKYFPINFLAYDPASLFAGKVHAILIRKYTKGRDLFDLGWYLMTWKGIEPNFTQLNNALVQSKWQGPVISKVNWREVVSDAVAKADWKKLRSDVEQFLERPRDIELLSKEAVLKMLS</sequence>
<proteinExistence type="predicted"/>
<gene>
    <name evidence="1" type="ORF">COS99_06550</name>
</gene>
<organism evidence="1 2">
    <name type="scientific">Candidatus Aquitaenariimonas noxiae</name>
    <dbReference type="NCBI Taxonomy" id="1974741"/>
    <lineage>
        <taxon>Bacteria</taxon>
        <taxon>Pseudomonadati</taxon>
        <taxon>Candidatus Omnitrophota</taxon>
        <taxon>Candidatus Aquitaenariimonas</taxon>
    </lineage>
</organism>
<evidence type="ECO:0000313" key="2">
    <source>
        <dbReference type="Proteomes" id="UP000230052"/>
    </source>
</evidence>
<evidence type="ECO:0008006" key="3">
    <source>
        <dbReference type="Google" id="ProtNLM"/>
    </source>
</evidence>